<dbReference type="Pfam" id="PF17759">
    <property type="entry name" value="tRNA_synthFbeta"/>
    <property type="match status" value="1"/>
</dbReference>
<dbReference type="Gene3D" id="2.40.50.140">
    <property type="entry name" value="Nucleic acid-binding proteins"/>
    <property type="match status" value="1"/>
</dbReference>
<dbReference type="SMART" id="SM00874">
    <property type="entry name" value="B5"/>
    <property type="match status" value="1"/>
</dbReference>
<keyword evidence="12 15" id="KW-0648">Protein biosynthesis</keyword>
<dbReference type="Pfam" id="PF01588">
    <property type="entry name" value="tRNA_bind"/>
    <property type="match status" value="1"/>
</dbReference>
<comment type="cofactor">
    <cofactor evidence="15">
        <name>Mg(2+)</name>
        <dbReference type="ChEBI" id="CHEBI:18420"/>
    </cofactor>
    <text evidence="15">Binds 2 magnesium ions per tetramer.</text>
</comment>
<evidence type="ECO:0000256" key="5">
    <source>
        <dbReference type="ARBA" id="ARBA00022555"/>
    </source>
</evidence>
<evidence type="ECO:0000256" key="4">
    <source>
        <dbReference type="ARBA" id="ARBA00022490"/>
    </source>
</evidence>
<dbReference type="Gene3D" id="3.30.56.10">
    <property type="match status" value="2"/>
</dbReference>
<dbReference type="PROSITE" id="PS50886">
    <property type="entry name" value="TRBD"/>
    <property type="match status" value="1"/>
</dbReference>
<dbReference type="InterPro" id="IPR045864">
    <property type="entry name" value="aa-tRNA-synth_II/BPL/LPL"/>
</dbReference>
<feature type="binding site" evidence="15">
    <location>
        <position position="453"/>
    </location>
    <ligand>
        <name>Mg(2+)</name>
        <dbReference type="ChEBI" id="CHEBI:18420"/>
        <note>shared with alpha subunit</note>
    </ligand>
</feature>
<keyword evidence="9 15" id="KW-0067">ATP-binding</keyword>
<gene>
    <name evidence="15 16" type="primary">pheT</name>
    <name evidence="16" type="ORF">MPAN_013090</name>
</gene>
<evidence type="ECO:0000256" key="13">
    <source>
        <dbReference type="ARBA" id="ARBA00023146"/>
    </source>
</evidence>
<dbReference type="Pfam" id="PF03147">
    <property type="entry name" value="FDX-ACB"/>
    <property type="match status" value="1"/>
</dbReference>
<evidence type="ECO:0000256" key="8">
    <source>
        <dbReference type="ARBA" id="ARBA00022741"/>
    </source>
</evidence>
<dbReference type="EMBL" id="AP024412">
    <property type="protein sequence ID" value="BCR36416.1"/>
    <property type="molecule type" value="Genomic_DNA"/>
</dbReference>
<dbReference type="InterPro" id="IPR009061">
    <property type="entry name" value="DNA-bd_dom_put_sf"/>
</dbReference>
<reference evidence="16" key="1">
    <citation type="submission" date="2021-01" db="EMBL/GenBank/DDBJ databases">
        <title>Draft genome sequence of Acholeplasmataceae bacterium strain Mahy22.</title>
        <authorList>
            <person name="Watanabe M."/>
            <person name="Kojima H."/>
            <person name="Fukui M."/>
        </authorList>
    </citation>
    <scope>NUCLEOTIDE SEQUENCE</scope>
    <source>
        <strain evidence="16">Mahy22</strain>
    </source>
</reference>
<comment type="catalytic activity">
    <reaction evidence="14 15">
        <text>tRNA(Phe) + L-phenylalanine + ATP = L-phenylalanyl-tRNA(Phe) + AMP + diphosphate + H(+)</text>
        <dbReference type="Rhea" id="RHEA:19413"/>
        <dbReference type="Rhea" id="RHEA-COMP:9668"/>
        <dbReference type="Rhea" id="RHEA-COMP:9699"/>
        <dbReference type="ChEBI" id="CHEBI:15378"/>
        <dbReference type="ChEBI" id="CHEBI:30616"/>
        <dbReference type="ChEBI" id="CHEBI:33019"/>
        <dbReference type="ChEBI" id="CHEBI:58095"/>
        <dbReference type="ChEBI" id="CHEBI:78442"/>
        <dbReference type="ChEBI" id="CHEBI:78531"/>
        <dbReference type="ChEBI" id="CHEBI:456215"/>
        <dbReference type="EC" id="6.1.1.20"/>
    </reaction>
</comment>
<dbReference type="GO" id="GO:0006432">
    <property type="term" value="P:phenylalanyl-tRNA aminoacylation"/>
    <property type="evidence" value="ECO:0007669"/>
    <property type="project" value="UniProtKB-UniRule"/>
</dbReference>
<dbReference type="PROSITE" id="PS51447">
    <property type="entry name" value="FDX_ACB"/>
    <property type="match status" value="1"/>
</dbReference>
<evidence type="ECO:0000256" key="14">
    <source>
        <dbReference type="ARBA" id="ARBA00049255"/>
    </source>
</evidence>
<dbReference type="GO" id="GO:0000049">
    <property type="term" value="F:tRNA binding"/>
    <property type="evidence" value="ECO:0007669"/>
    <property type="project" value="UniProtKB-UniRule"/>
</dbReference>
<dbReference type="InterPro" id="IPR020825">
    <property type="entry name" value="Phe-tRNA_synthase-like_B3/B4"/>
</dbReference>
<dbReference type="Gene3D" id="3.50.40.10">
    <property type="entry name" value="Phenylalanyl-trna Synthetase, Chain B, domain 3"/>
    <property type="match status" value="1"/>
</dbReference>
<keyword evidence="7 15" id="KW-0479">Metal-binding</keyword>
<dbReference type="InterPro" id="IPR012340">
    <property type="entry name" value="NA-bd_OB-fold"/>
</dbReference>
<keyword evidence="5" id="KW-0820">tRNA-binding</keyword>
<accession>A0A7U9TJF7</accession>
<dbReference type="SUPFAM" id="SSF56037">
    <property type="entry name" value="PheT/TilS domain"/>
    <property type="match status" value="1"/>
</dbReference>
<dbReference type="PANTHER" id="PTHR10947">
    <property type="entry name" value="PHENYLALANYL-TRNA SYNTHETASE BETA CHAIN AND LEUCINE-RICH REPEAT-CONTAINING PROTEIN 47"/>
    <property type="match status" value="1"/>
</dbReference>
<dbReference type="InterPro" id="IPR005146">
    <property type="entry name" value="B3/B4_tRNA-bd"/>
</dbReference>
<evidence type="ECO:0000256" key="7">
    <source>
        <dbReference type="ARBA" id="ARBA00022723"/>
    </source>
</evidence>
<dbReference type="Gene3D" id="3.30.70.380">
    <property type="entry name" value="Ferrodoxin-fold anticodon-binding domain"/>
    <property type="match status" value="1"/>
</dbReference>
<feature type="binding site" evidence="15">
    <location>
        <position position="459"/>
    </location>
    <ligand>
        <name>Mg(2+)</name>
        <dbReference type="ChEBI" id="CHEBI:18420"/>
        <note>shared with alpha subunit</note>
    </ligand>
</feature>
<dbReference type="InterPro" id="IPR033714">
    <property type="entry name" value="tRNA_bind_bactPheRS"/>
</dbReference>
<dbReference type="InterPro" id="IPR005147">
    <property type="entry name" value="tRNA_synthase_B5-dom"/>
</dbReference>
<feature type="binding site" evidence="15">
    <location>
        <position position="463"/>
    </location>
    <ligand>
        <name>Mg(2+)</name>
        <dbReference type="ChEBI" id="CHEBI:18420"/>
        <note>shared with alpha subunit</note>
    </ligand>
</feature>
<keyword evidence="13 15" id="KW-0030">Aminoacyl-tRNA synthetase</keyword>
<dbReference type="NCBIfam" id="TIGR00472">
    <property type="entry name" value="pheT_bact"/>
    <property type="match status" value="1"/>
</dbReference>
<dbReference type="FunFam" id="3.30.70.380:FF:000001">
    <property type="entry name" value="Phenylalanine--tRNA ligase beta subunit"/>
    <property type="match status" value="1"/>
</dbReference>
<dbReference type="Proteomes" id="UP000620133">
    <property type="component" value="Chromosome"/>
</dbReference>
<keyword evidence="6 15" id="KW-0436">Ligase</keyword>
<dbReference type="Gene3D" id="3.30.930.10">
    <property type="entry name" value="Bira Bifunctional Protein, Domain 2"/>
    <property type="match status" value="1"/>
</dbReference>
<proteinExistence type="inferred from homology"/>
<feature type="binding site" evidence="15">
    <location>
        <position position="462"/>
    </location>
    <ligand>
        <name>Mg(2+)</name>
        <dbReference type="ChEBI" id="CHEBI:18420"/>
        <note>shared with alpha subunit</note>
    </ligand>
</feature>
<dbReference type="SUPFAM" id="SSF46955">
    <property type="entry name" value="Putative DNA-binding domain"/>
    <property type="match status" value="1"/>
</dbReference>
<dbReference type="EC" id="6.1.1.20" evidence="15"/>
<dbReference type="GO" id="GO:0000287">
    <property type="term" value="F:magnesium ion binding"/>
    <property type="evidence" value="ECO:0007669"/>
    <property type="project" value="UniProtKB-UniRule"/>
</dbReference>
<evidence type="ECO:0000256" key="3">
    <source>
        <dbReference type="ARBA" id="ARBA00011209"/>
    </source>
</evidence>
<keyword evidence="10 15" id="KW-0460">Magnesium</keyword>
<evidence type="ECO:0000256" key="12">
    <source>
        <dbReference type="ARBA" id="ARBA00022917"/>
    </source>
</evidence>
<name>A0A7U9TJF7_9MOLU</name>
<dbReference type="InterPro" id="IPR041616">
    <property type="entry name" value="PheRS_beta_core"/>
</dbReference>
<dbReference type="InterPro" id="IPR005121">
    <property type="entry name" value="Fdx_antiC-bd"/>
</dbReference>
<dbReference type="SUPFAM" id="SSF54991">
    <property type="entry name" value="Anticodon-binding domain of PheRS"/>
    <property type="match status" value="1"/>
</dbReference>
<comment type="similarity">
    <text evidence="2 15">Belongs to the phenylalanyl-tRNA synthetase beta subunit family. Type 1 subfamily.</text>
</comment>
<dbReference type="SUPFAM" id="SSF55681">
    <property type="entry name" value="Class II aaRS and biotin synthetases"/>
    <property type="match status" value="1"/>
</dbReference>
<evidence type="ECO:0000256" key="6">
    <source>
        <dbReference type="ARBA" id="ARBA00022598"/>
    </source>
</evidence>
<dbReference type="RefSeq" id="WP_176238774.1">
    <property type="nucleotide sequence ID" value="NZ_AP024412.1"/>
</dbReference>
<organism evidence="16 17">
    <name type="scientific">Mariniplasma anaerobium</name>
    <dbReference type="NCBI Taxonomy" id="2735436"/>
    <lineage>
        <taxon>Bacteria</taxon>
        <taxon>Bacillati</taxon>
        <taxon>Mycoplasmatota</taxon>
        <taxon>Mollicutes</taxon>
        <taxon>Acholeplasmatales</taxon>
        <taxon>Acholeplasmataceae</taxon>
        <taxon>Mariniplasma</taxon>
    </lineage>
</organism>
<dbReference type="InterPro" id="IPR036690">
    <property type="entry name" value="Fdx_antiC-bd_sf"/>
</dbReference>
<evidence type="ECO:0000256" key="1">
    <source>
        <dbReference type="ARBA" id="ARBA00004496"/>
    </source>
</evidence>
<evidence type="ECO:0000256" key="15">
    <source>
        <dbReference type="HAMAP-Rule" id="MF_00283"/>
    </source>
</evidence>
<evidence type="ECO:0000313" key="16">
    <source>
        <dbReference type="EMBL" id="BCR36416.1"/>
    </source>
</evidence>
<evidence type="ECO:0000256" key="9">
    <source>
        <dbReference type="ARBA" id="ARBA00022840"/>
    </source>
</evidence>
<evidence type="ECO:0000256" key="2">
    <source>
        <dbReference type="ARBA" id="ARBA00008653"/>
    </source>
</evidence>
<sequence>MIITQNMLKKWINIPENILEVTNQKIIEVESFEALNSSTNLVVGKVLTCQAHPNSDHLNITTVDLGDRIENIVCGAPNVAKDQYVIVAQVGSVLPGDFKIKKSVIRGQESAGMICSLKELGIDESLIPDDFSDGIYNFNQPKEIGSPALEALSLEGWTMTLGLTPNRGDLLSVLGFALDLGSLTNQSVKIPTFNIKEINKENKVKVEIKSKGCLRYYAREFSDLKIKESPWWLKSALLAHDIKPINNVVDISNYVLIEYGTPLHMFDQDKVKTDHIVVRDAKHKENVVTLDEVKRVLNSDDVVITNGSEVIAIGGVMGLENSMIDNNTTRVILEAALFDPKRIAKTSKRLNLKSDASLRFERGIDENRVLLGLERASELLIELADAKVSKGIVEVISKKQNRPEIKVDKNYFNESLGIEIKEKELLTYFKNYNYEVLVQDNNYIITPPTYRLDLEIDADILEEVSRMYGLNQIPTLKHLSQTNGYLTPKQKLTRSFRHELADMGLNEIISYTLVEEKDVYRYLHIGDPVSVLMPLSEDKKTLRQSLAHGLLQTISYNQKRQQEAVNVYEIGHVFAKGIEKTHLGIAMSGQWHKSFWQKEGIKTDFYVLKGILDKLTQQIGVDLKYVASSSHDKLHPYRQADIVLNDQVIGYIGQVHPNEQKALDMNQTYILEVDFEDILAVDTTVEFQAISKYPNISRDLAIVVDQKVSAQALKDLIAQTVKKQLTSIHVFDVYEGSHIQEGKKSIAFSLVFNDVSKTLETEEVDKMMKKITSRLSYEYQAEVRK</sequence>
<dbReference type="InterPro" id="IPR004532">
    <property type="entry name" value="Phe-tRNA-ligase_IIc_bsu_bact"/>
</dbReference>
<dbReference type="CDD" id="cd02796">
    <property type="entry name" value="tRNA_bind_bactPheRS"/>
    <property type="match status" value="1"/>
</dbReference>
<comment type="subcellular location">
    <subcellularLocation>
        <location evidence="1 15">Cytoplasm</location>
    </subcellularLocation>
</comment>
<dbReference type="AlphaFoldDB" id="A0A7U9TJF7"/>
<keyword evidence="8 15" id="KW-0547">Nucleotide-binding</keyword>
<dbReference type="NCBIfam" id="NF045760">
    <property type="entry name" value="YtpR"/>
    <property type="match status" value="1"/>
</dbReference>
<keyword evidence="17" id="KW-1185">Reference proteome</keyword>
<dbReference type="CDD" id="cd00769">
    <property type="entry name" value="PheRS_beta_core"/>
    <property type="match status" value="1"/>
</dbReference>
<dbReference type="GO" id="GO:0005524">
    <property type="term" value="F:ATP binding"/>
    <property type="evidence" value="ECO:0007669"/>
    <property type="project" value="UniProtKB-UniRule"/>
</dbReference>
<dbReference type="FunFam" id="2.40.50.140:FF:000045">
    <property type="entry name" value="Phenylalanine--tRNA ligase beta subunit"/>
    <property type="match status" value="1"/>
</dbReference>
<evidence type="ECO:0000256" key="11">
    <source>
        <dbReference type="ARBA" id="ARBA00022884"/>
    </source>
</evidence>
<dbReference type="GO" id="GO:0009328">
    <property type="term" value="C:phenylalanine-tRNA ligase complex"/>
    <property type="evidence" value="ECO:0007669"/>
    <property type="project" value="TreeGrafter"/>
</dbReference>
<evidence type="ECO:0000313" key="17">
    <source>
        <dbReference type="Proteomes" id="UP000620133"/>
    </source>
</evidence>
<protein>
    <recommendedName>
        <fullName evidence="15">Phenylalanine--tRNA ligase beta subunit</fullName>
        <ecNumber evidence="15">6.1.1.20</ecNumber>
    </recommendedName>
    <alternativeName>
        <fullName evidence="15">Phenylalanyl-tRNA synthetase beta subunit</fullName>
        <shortName evidence="15">PheRS</shortName>
    </alternativeName>
</protein>
<dbReference type="SMART" id="SM00896">
    <property type="entry name" value="FDX-ACB"/>
    <property type="match status" value="1"/>
</dbReference>
<keyword evidence="4 15" id="KW-0963">Cytoplasm</keyword>
<dbReference type="SMART" id="SM00873">
    <property type="entry name" value="B3_4"/>
    <property type="match status" value="1"/>
</dbReference>
<comment type="subunit">
    <text evidence="3 15">Tetramer of two alpha and two beta subunits.</text>
</comment>
<dbReference type="Pfam" id="PF03484">
    <property type="entry name" value="B5"/>
    <property type="match status" value="1"/>
</dbReference>
<dbReference type="KEGG" id="manr:MPAN_013090"/>
<dbReference type="SUPFAM" id="SSF50249">
    <property type="entry name" value="Nucleic acid-binding proteins"/>
    <property type="match status" value="1"/>
</dbReference>
<keyword evidence="11" id="KW-0694">RNA-binding</keyword>
<dbReference type="GO" id="GO:0004826">
    <property type="term" value="F:phenylalanine-tRNA ligase activity"/>
    <property type="evidence" value="ECO:0007669"/>
    <property type="project" value="UniProtKB-UniRule"/>
</dbReference>
<dbReference type="InterPro" id="IPR045060">
    <property type="entry name" value="Phe-tRNA-ligase_IIc_bsu"/>
</dbReference>
<dbReference type="PROSITE" id="PS51483">
    <property type="entry name" value="B5"/>
    <property type="match status" value="1"/>
</dbReference>
<evidence type="ECO:0000256" key="10">
    <source>
        <dbReference type="ARBA" id="ARBA00022842"/>
    </source>
</evidence>
<dbReference type="HAMAP" id="MF_00283">
    <property type="entry name" value="Phe_tRNA_synth_beta1"/>
    <property type="match status" value="1"/>
</dbReference>
<dbReference type="Pfam" id="PF03483">
    <property type="entry name" value="B3_4"/>
    <property type="match status" value="1"/>
</dbReference>
<dbReference type="InterPro" id="IPR002547">
    <property type="entry name" value="tRNA-bd_dom"/>
</dbReference>
<dbReference type="PANTHER" id="PTHR10947:SF0">
    <property type="entry name" value="PHENYLALANINE--TRNA LIGASE BETA SUBUNIT"/>
    <property type="match status" value="1"/>
</dbReference>